<evidence type="ECO:0000256" key="2">
    <source>
        <dbReference type="ARBA" id="ARBA00023157"/>
    </source>
</evidence>
<dbReference type="InterPro" id="IPR003598">
    <property type="entry name" value="Ig_sub2"/>
</dbReference>
<dbReference type="Pfam" id="PF13927">
    <property type="entry name" value="Ig_3"/>
    <property type="match status" value="1"/>
</dbReference>
<dbReference type="AlphaFoldDB" id="A0A8C6T9K0"/>
<proteinExistence type="predicted"/>
<reference evidence="6" key="1">
    <citation type="submission" date="2025-08" db="UniProtKB">
        <authorList>
            <consortium name="Ensembl"/>
        </authorList>
    </citation>
    <scope>IDENTIFICATION</scope>
</reference>
<evidence type="ECO:0000313" key="7">
    <source>
        <dbReference type="Proteomes" id="UP000694523"/>
    </source>
</evidence>
<reference evidence="6" key="2">
    <citation type="submission" date="2025-09" db="UniProtKB">
        <authorList>
            <consortium name="Ensembl"/>
        </authorList>
    </citation>
    <scope>IDENTIFICATION</scope>
</reference>
<keyword evidence="1" id="KW-0732">Signal</keyword>
<dbReference type="PANTHER" id="PTHR44337">
    <property type="entry name" value="CARCINOEMBRYONIC ANTIGEN-RELATED CELL ADHESION MOLECULE 8"/>
    <property type="match status" value="1"/>
</dbReference>
<dbReference type="PANTHER" id="PTHR44337:SF20">
    <property type="entry name" value="CARCINOEMBRYONIC ANTIGEN-RELATED CELL ADHESION MOLECULE 5-RELATED"/>
    <property type="match status" value="1"/>
</dbReference>
<dbReference type="InterPro" id="IPR003599">
    <property type="entry name" value="Ig_sub"/>
</dbReference>
<dbReference type="InterPro" id="IPR013098">
    <property type="entry name" value="Ig_I-set"/>
</dbReference>
<keyword evidence="3" id="KW-0325">Glycoprotein</keyword>
<evidence type="ECO:0000256" key="4">
    <source>
        <dbReference type="ARBA" id="ARBA00023319"/>
    </source>
</evidence>
<evidence type="ECO:0000313" key="6">
    <source>
        <dbReference type="Ensembl" id="ENSNMLP00000016986.1"/>
    </source>
</evidence>
<dbReference type="InterPro" id="IPR007110">
    <property type="entry name" value="Ig-like_dom"/>
</dbReference>
<feature type="domain" description="Ig-like" evidence="5">
    <location>
        <begin position="36"/>
        <end position="126"/>
    </location>
</feature>
<dbReference type="Pfam" id="PF07679">
    <property type="entry name" value="I-set"/>
    <property type="match status" value="1"/>
</dbReference>
<organism evidence="6 7">
    <name type="scientific">Neogobius melanostomus</name>
    <name type="common">round goby</name>
    <dbReference type="NCBI Taxonomy" id="47308"/>
    <lineage>
        <taxon>Eukaryota</taxon>
        <taxon>Metazoa</taxon>
        <taxon>Chordata</taxon>
        <taxon>Craniata</taxon>
        <taxon>Vertebrata</taxon>
        <taxon>Euteleostomi</taxon>
        <taxon>Actinopterygii</taxon>
        <taxon>Neopterygii</taxon>
        <taxon>Teleostei</taxon>
        <taxon>Neoteleostei</taxon>
        <taxon>Acanthomorphata</taxon>
        <taxon>Gobiaria</taxon>
        <taxon>Gobiiformes</taxon>
        <taxon>Gobioidei</taxon>
        <taxon>Gobiidae</taxon>
        <taxon>Benthophilinae</taxon>
        <taxon>Neogobiini</taxon>
        <taxon>Neogobius</taxon>
    </lineage>
</organism>
<dbReference type="Gene3D" id="2.60.40.10">
    <property type="entry name" value="Immunoglobulins"/>
    <property type="match status" value="2"/>
</dbReference>
<feature type="domain" description="Ig-like" evidence="5">
    <location>
        <begin position="129"/>
        <end position="209"/>
    </location>
</feature>
<dbReference type="PROSITE" id="PS50835">
    <property type="entry name" value="IG_LIKE"/>
    <property type="match status" value="2"/>
</dbReference>
<keyword evidence="7" id="KW-1185">Reference proteome</keyword>
<keyword evidence="2" id="KW-1015">Disulfide bond</keyword>
<evidence type="ECO:0000259" key="5">
    <source>
        <dbReference type="PROSITE" id="PS50835"/>
    </source>
</evidence>
<protein>
    <recommendedName>
        <fullName evidence="5">Ig-like domain-containing protein</fullName>
    </recommendedName>
</protein>
<accession>A0A8C6T9K0</accession>
<sequence>MLSSTGAQINLVMEQSGNYSCQAFNSKTLRYTTSQPNITNISVTSSSNLPVEGTSVNLTCDASGSIFTREWMINGIELKPSENIVFSEEKRVLSFRNLARKDTGRYTCRISNSFSSQSVDYTMNVNYGPYDVTITCPAQLEVGQSLALFCSAESVPGATYSWMFNGELRLNNSEVLVIPNLDKSDSGKYKCEASNAVTGRSLSGEHTLSIEAILPFCNKTPKTT</sequence>
<dbReference type="InterPro" id="IPR013783">
    <property type="entry name" value="Ig-like_fold"/>
</dbReference>
<dbReference type="InterPro" id="IPR036179">
    <property type="entry name" value="Ig-like_dom_sf"/>
</dbReference>
<dbReference type="Proteomes" id="UP000694523">
    <property type="component" value="Unplaced"/>
</dbReference>
<evidence type="ECO:0000256" key="1">
    <source>
        <dbReference type="ARBA" id="ARBA00022729"/>
    </source>
</evidence>
<dbReference type="SMART" id="SM00408">
    <property type="entry name" value="IGc2"/>
    <property type="match status" value="2"/>
</dbReference>
<evidence type="ECO:0000256" key="3">
    <source>
        <dbReference type="ARBA" id="ARBA00023180"/>
    </source>
</evidence>
<dbReference type="InterPro" id="IPR052598">
    <property type="entry name" value="IgSF_CEA-related"/>
</dbReference>
<keyword evidence="4" id="KW-0393">Immunoglobulin domain</keyword>
<dbReference type="SMART" id="SM00409">
    <property type="entry name" value="IG"/>
    <property type="match status" value="2"/>
</dbReference>
<dbReference type="SUPFAM" id="SSF48726">
    <property type="entry name" value="Immunoglobulin"/>
    <property type="match status" value="2"/>
</dbReference>
<name>A0A8C6T9K0_9GOBI</name>
<dbReference type="Ensembl" id="ENSNMLT00000019106.1">
    <property type="protein sequence ID" value="ENSNMLP00000016986.1"/>
    <property type="gene ID" value="ENSNMLG00000011226.1"/>
</dbReference>